<protein>
    <submittedName>
        <fullName evidence="1">Uncharacterized protein</fullName>
    </submittedName>
</protein>
<organism evidence="1">
    <name type="scientific">Arundo donax</name>
    <name type="common">Giant reed</name>
    <name type="synonym">Donax arundinaceus</name>
    <dbReference type="NCBI Taxonomy" id="35708"/>
    <lineage>
        <taxon>Eukaryota</taxon>
        <taxon>Viridiplantae</taxon>
        <taxon>Streptophyta</taxon>
        <taxon>Embryophyta</taxon>
        <taxon>Tracheophyta</taxon>
        <taxon>Spermatophyta</taxon>
        <taxon>Magnoliopsida</taxon>
        <taxon>Liliopsida</taxon>
        <taxon>Poales</taxon>
        <taxon>Poaceae</taxon>
        <taxon>PACMAD clade</taxon>
        <taxon>Arundinoideae</taxon>
        <taxon>Arundineae</taxon>
        <taxon>Arundo</taxon>
    </lineage>
</organism>
<reference evidence="1" key="2">
    <citation type="journal article" date="2015" name="Data Brief">
        <title>Shoot transcriptome of the giant reed, Arundo donax.</title>
        <authorList>
            <person name="Barrero R.A."/>
            <person name="Guerrero F.D."/>
            <person name="Moolhuijzen P."/>
            <person name="Goolsby J.A."/>
            <person name="Tidwell J."/>
            <person name="Bellgard S.E."/>
            <person name="Bellgard M.I."/>
        </authorList>
    </citation>
    <scope>NUCLEOTIDE SEQUENCE</scope>
    <source>
        <tissue evidence="1">Shoot tissue taken approximately 20 cm above the soil surface</tissue>
    </source>
</reference>
<sequence>MAHTKPRRYKRLEYGVCSNLRD</sequence>
<evidence type="ECO:0000313" key="1">
    <source>
        <dbReference type="EMBL" id="JAD68084.1"/>
    </source>
</evidence>
<dbReference type="EMBL" id="GBRH01229811">
    <property type="protein sequence ID" value="JAD68084.1"/>
    <property type="molecule type" value="Transcribed_RNA"/>
</dbReference>
<accession>A0A0A9BVN3</accession>
<name>A0A0A9BVN3_ARUDO</name>
<proteinExistence type="predicted"/>
<reference evidence="1" key="1">
    <citation type="submission" date="2014-09" db="EMBL/GenBank/DDBJ databases">
        <authorList>
            <person name="Magalhaes I.L.F."/>
            <person name="Oliveira U."/>
            <person name="Santos F.R."/>
            <person name="Vidigal T.H.D.A."/>
            <person name="Brescovit A.D."/>
            <person name="Santos A.J."/>
        </authorList>
    </citation>
    <scope>NUCLEOTIDE SEQUENCE</scope>
    <source>
        <tissue evidence="1">Shoot tissue taken approximately 20 cm above the soil surface</tissue>
    </source>
</reference>
<dbReference type="AlphaFoldDB" id="A0A0A9BVN3"/>